<keyword evidence="2" id="KW-1185">Reference proteome</keyword>
<dbReference type="Proteomes" id="UP001432322">
    <property type="component" value="Unassembled WGS sequence"/>
</dbReference>
<organism evidence="1 2">
    <name type="scientific">Pristionchus fissidentatus</name>
    <dbReference type="NCBI Taxonomy" id="1538716"/>
    <lineage>
        <taxon>Eukaryota</taxon>
        <taxon>Metazoa</taxon>
        <taxon>Ecdysozoa</taxon>
        <taxon>Nematoda</taxon>
        <taxon>Chromadorea</taxon>
        <taxon>Rhabditida</taxon>
        <taxon>Rhabditina</taxon>
        <taxon>Diplogasteromorpha</taxon>
        <taxon>Diplogasteroidea</taxon>
        <taxon>Neodiplogasteridae</taxon>
        <taxon>Pristionchus</taxon>
    </lineage>
</organism>
<protein>
    <submittedName>
        <fullName evidence="1">Uncharacterized protein</fullName>
    </submittedName>
</protein>
<name>A0AAV5VMX9_9BILA</name>
<proteinExistence type="predicted"/>
<gene>
    <name evidence="1" type="ORF">PFISCL1PPCAC_11354</name>
</gene>
<evidence type="ECO:0000313" key="2">
    <source>
        <dbReference type="Proteomes" id="UP001432322"/>
    </source>
</evidence>
<sequence length="82" mass="9278">MDEWCLVGDHSLLRDLDALRQALLDHLGLGGILDYQCVESARRSDSELGVLLVLLNDHRFRILAPGLLEKILDASDLLRHFK</sequence>
<evidence type="ECO:0000313" key="1">
    <source>
        <dbReference type="EMBL" id="GMT20057.1"/>
    </source>
</evidence>
<feature type="non-terminal residue" evidence="1">
    <location>
        <position position="82"/>
    </location>
</feature>
<reference evidence="1" key="1">
    <citation type="submission" date="2023-10" db="EMBL/GenBank/DDBJ databases">
        <title>Genome assembly of Pristionchus species.</title>
        <authorList>
            <person name="Yoshida K."/>
            <person name="Sommer R.J."/>
        </authorList>
    </citation>
    <scope>NUCLEOTIDE SEQUENCE</scope>
    <source>
        <strain evidence="1">RS5133</strain>
    </source>
</reference>
<dbReference type="EMBL" id="BTSY01000003">
    <property type="protein sequence ID" value="GMT20057.1"/>
    <property type="molecule type" value="Genomic_DNA"/>
</dbReference>
<comment type="caution">
    <text evidence="1">The sequence shown here is derived from an EMBL/GenBank/DDBJ whole genome shotgun (WGS) entry which is preliminary data.</text>
</comment>
<dbReference type="AlphaFoldDB" id="A0AAV5VMX9"/>
<accession>A0AAV5VMX9</accession>